<dbReference type="Ensembl" id="ENSSRHT00000098442.1">
    <property type="protein sequence ID" value="ENSSRHP00000095839.1"/>
    <property type="gene ID" value="ENSSRHG00000047116.1"/>
</dbReference>
<dbReference type="SMART" id="SM00241">
    <property type="entry name" value="ZP"/>
    <property type="match status" value="1"/>
</dbReference>
<dbReference type="GO" id="GO:0007339">
    <property type="term" value="P:binding of sperm to zona pellucida"/>
    <property type="evidence" value="ECO:0007669"/>
    <property type="project" value="UniProtKB-UniRule"/>
</dbReference>
<dbReference type="GO" id="GO:0035804">
    <property type="term" value="F:structural constituent of egg coat"/>
    <property type="evidence" value="ECO:0007669"/>
    <property type="project" value="UniProtKB-UniRule"/>
</dbReference>
<dbReference type="InterPro" id="IPR001507">
    <property type="entry name" value="ZP_dom"/>
</dbReference>
<evidence type="ECO:0000259" key="15">
    <source>
        <dbReference type="PROSITE" id="PS51034"/>
    </source>
</evidence>
<evidence type="ECO:0000256" key="5">
    <source>
        <dbReference type="ARBA" id="ARBA00022525"/>
    </source>
</evidence>
<dbReference type="PRINTS" id="PR00023">
    <property type="entry name" value="ZPELLUCIDA"/>
</dbReference>
<dbReference type="CTD" id="64692"/>
<sequence>MWLSITLTWFITVFVMTPLFTECYRRMSRRTFQRGGSSANQQLLNSQYQAAIPQSPPKINDPVPQRRRKTVSVYCHEEAIEVVMNTDLFASGFPVYAEELWLGSESLLNKASAASCGAAQTGKSQLTILAYFRDCGTKLSVTADSLVYSNVLVYSPRPSPDGVLYQEGAVIPVQCQYRRWYSVDSAAVAPTWIPFASTASATDFLDFSLRLMSDDWQNERGSNVYFLGDAIPLQASVTLAKHSPLLLFIDWCVATPTFGLDTSDIKYSFVDYHGCLSDSRSLYSRSKFLPRSQGNKLNLLLDAFRFHKLTSNLVFITCYLKAIPTVYSVSSQNRACSFIDGRWQSVDGNDEVCNTCEPSKQAAAEPKPIQPFRITLAPPVRQPYLARKPGPANFFRARPVQSLEPFKSFVQSRQYAYGGLSKRGTDAKDWGKIATLGPLFLTPKQETTTQSTGFPQSGPAEVFSASVAEEPELLFNSTKMSPVTDELEFKTDQETGSFSPLEQGLFLNASLFSLDEGSGFEQ</sequence>
<dbReference type="GO" id="GO:0035803">
    <property type="term" value="P:egg coat formation"/>
    <property type="evidence" value="ECO:0007669"/>
    <property type="project" value="UniProtKB-UniRule"/>
</dbReference>
<keyword evidence="8" id="KW-0812">Transmembrane</keyword>
<dbReference type="GO" id="GO:0005886">
    <property type="term" value="C:plasma membrane"/>
    <property type="evidence" value="ECO:0007669"/>
    <property type="project" value="UniProtKB-SubCell"/>
</dbReference>
<dbReference type="InterPro" id="IPR042235">
    <property type="entry name" value="ZP-C_dom"/>
</dbReference>
<evidence type="ECO:0000256" key="1">
    <source>
        <dbReference type="ARBA" id="ARBA00004498"/>
    </source>
</evidence>
<keyword evidence="7 14" id="KW-0165">Cleavage on pair of basic residues</keyword>
<keyword evidence="17" id="KW-1185">Reference proteome</keyword>
<keyword evidence="13" id="KW-0325">Glycoprotein</keyword>
<dbReference type="GO" id="GO:0032190">
    <property type="term" value="F:acrosin binding"/>
    <property type="evidence" value="ECO:0007669"/>
    <property type="project" value="TreeGrafter"/>
</dbReference>
<dbReference type="FunFam" id="2.60.40.4100:FF:000002">
    <property type="entry name" value="Zona pellucida sperm-binding protein 3"/>
    <property type="match status" value="1"/>
</dbReference>
<dbReference type="AlphaFoldDB" id="A0A673MYE2"/>
<evidence type="ECO:0000256" key="10">
    <source>
        <dbReference type="ARBA" id="ARBA00022989"/>
    </source>
</evidence>
<comment type="similarity">
    <text evidence="2 14">Belongs to the ZP domain family. ZPC subfamily.</text>
</comment>
<evidence type="ECO:0000256" key="11">
    <source>
        <dbReference type="ARBA" id="ARBA00023136"/>
    </source>
</evidence>
<dbReference type="Pfam" id="PF23344">
    <property type="entry name" value="ZP-N"/>
    <property type="match status" value="1"/>
</dbReference>
<keyword evidence="11" id="KW-0472">Membrane</keyword>
<dbReference type="GO" id="GO:0035805">
    <property type="term" value="C:egg coat"/>
    <property type="evidence" value="ECO:0007669"/>
    <property type="project" value="UniProtKB-SubCell"/>
</dbReference>
<evidence type="ECO:0000256" key="6">
    <source>
        <dbReference type="ARBA" id="ARBA00022530"/>
    </source>
</evidence>
<evidence type="ECO:0000256" key="12">
    <source>
        <dbReference type="ARBA" id="ARBA00023157"/>
    </source>
</evidence>
<name>A0A673MYE2_9TELE</name>
<reference evidence="16" key="2">
    <citation type="submission" date="2025-09" db="UniProtKB">
        <authorList>
            <consortium name="Ensembl"/>
        </authorList>
    </citation>
    <scope>IDENTIFICATION</scope>
</reference>
<keyword evidence="4 14" id="KW-1003">Cell membrane</keyword>
<dbReference type="PROSITE" id="PS51034">
    <property type="entry name" value="ZP_2"/>
    <property type="match status" value="1"/>
</dbReference>
<dbReference type="KEGG" id="srx:107722636"/>
<evidence type="ECO:0000256" key="8">
    <source>
        <dbReference type="ARBA" id="ARBA00022692"/>
    </source>
</evidence>
<dbReference type="InterPro" id="IPR055356">
    <property type="entry name" value="ZP-N"/>
</dbReference>
<accession>A0A673MYE2</accession>
<comment type="function">
    <text evidence="14">Component of the zona pellucida, an extracellular matrix surrounding oocytes which mediates sperm binding, induction of the acrosome reaction and prevents post-fertilization polyspermy. The zona pellucida is composed of 3 to 4 glycoproteins, ZP1, ZP2, ZP3, and ZP4. ZP3 is essential for sperm binding and zona matrix formation.</text>
</comment>
<keyword evidence="5 14" id="KW-0964">Secreted</keyword>
<dbReference type="Proteomes" id="UP000472270">
    <property type="component" value="Unassembled WGS sequence"/>
</dbReference>
<organism evidence="16 17">
    <name type="scientific">Sinocyclocheilus rhinocerous</name>
    <dbReference type="NCBI Taxonomy" id="307959"/>
    <lineage>
        <taxon>Eukaryota</taxon>
        <taxon>Metazoa</taxon>
        <taxon>Chordata</taxon>
        <taxon>Craniata</taxon>
        <taxon>Vertebrata</taxon>
        <taxon>Euteleostomi</taxon>
        <taxon>Actinopterygii</taxon>
        <taxon>Neopterygii</taxon>
        <taxon>Teleostei</taxon>
        <taxon>Ostariophysi</taxon>
        <taxon>Cypriniformes</taxon>
        <taxon>Cyprinidae</taxon>
        <taxon>Cyprininae</taxon>
        <taxon>Sinocyclocheilus</taxon>
    </lineage>
</organism>
<dbReference type="FunFam" id="2.60.40.3210:FF:000001">
    <property type="entry name" value="Zona pellucida sperm-binding protein 3"/>
    <property type="match status" value="1"/>
</dbReference>
<comment type="domain">
    <text evidence="14">The ZP domain is involved in the polymerization of the ZP proteins to form the zona pellucida.</text>
</comment>
<dbReference type="GO" id="GO:2000344">
    <property type="term" value="P:positive regulation of acrosome reaction"/>
    <property type="evidence" value="ECO:0007669"/>
    <property type="project" value="UniProtKB-UniRule"/>
</dbReference>
<dbReference type="PANTHER" id="PTHR11576">
    <property type="entry name" value="ZONA PELLUCIDA SPERM-BINDING PROTEIN 3"/>
    <property type="match status" value="1"/>
</dbReference>
<evidence type="ECO:0000256" key="9">
    <source>
        <dbReference type="ARBA" id="ARBA00022729"/>
    </source>
</evidence>
<evidence type="ECO:0000256" key="2">
    <source>
        <dbReference type="ARBA" id="ARBA00006735"/>
    </source>
</evidence>
<dbReference type="InterPro" id="IPR055355">
    <property type="entry name" value="ZP-C"/>
</dbReference>
<protein>
    <recommendedName>
        <fullName evidence="3 14">Zona pellucida sperm-binding protein 3</fullName>
    </recommendedName>
</protein>
<evidence type="ECO:0000256" key="13">
    <source>
        <dbReference type="ARBA" id="ARBA00023180"/>
    </source>
</evidence>
<keyword evidence="10" id="KW-1133">Transmembrane helix</keyword>
<dbReference type="InterPro" id="IPR048290">
    <property type="entry name" value="ZP_chr"/>
</dbReference>
<evidence type="ECO:0000256" key="14">
    <source>
        <dbReference type="RuleBase" id="RU367066"/>
    </source>
</evidence>
<gene>
    <name evidence="16" type="primary">LOC107722636</name>
</gene>
<keyword evidence="9 14" id="KW-0732">Signal</keyword>
<evidence type="ECO:0000313" key="16">
    <source>
        <dbReference type="Ensembl" id="ENSSRHP00000095839.1"/>
    </source>
</evidence>
<reference evidence="16" key="1">
    <citation type="submission" date="2025-08" db="UniProtKB">
        <authorList>
            <consortium name="Ensembl"/>
        </authorList>
    </citation>
    <scope>IDENTIFICATION</scope>
</reference>
<evidence type="ECO:0000313" key="17">
    <source>
        <dbReference type="Proteomes" id="UP000472270"/>
    </source>
</evidence>
<proteinExistence type="inferred from homology"/>
<dbReference type="Gene3D" id="2.60.40.4100">
    <property type="entry name" value="Zona pellucida, ZP-C domain"/>
    <property type="match status" value="1"/>
</dbReference>
<dbReference type="Gene3D" id="2.60.40.3210">
    <property type="entry name" value="Zona pellucida, ZP-N domain"/>
    <property type="match status" value="1"/>
</dbReference>
<comment type="subcellular location">
    <subcellularLocation>
        <location evidence="1">Secreted</location>
        <location evidence="1">Extracellular space</location>
        <location evidence="1">Extracellular matrix</location>
    </subcellularLocation>
    <subcellularLocation>
        <location evidence="14">Zona pellucida</location>
    </subcellularLocation>
    <subcellularLocation>
        <location evidence="14">Cell membrane</location>
        <topology evidence="14">Single-pass type I membrane protein</topology>
    </subcellularLocation>
</comment>
<comment type="PTM">
    <text evidence="14">Proteolytically cleaved before the transmembrane segment to yield the secreted ectodomain incorporated in the zona pellucida.</text>
</comment>
<keyword evidence="6 14" id="KW-0272">Extracellular matrix</keyword>
<feature type="domain" description="ZP" evidence="15">
    <location>
        <begin position="74"/>
        <end position="343"/>
    </location>
</feature>
<evidence type="ECO:0000256" key="4">
    <source>
        <dbReference type="ARBA" id="ARBA00022475"/>
    </source>
</evidence>
<evidence type="ECO:0000256" key="3">
    <source>
        <dbReference type="ARBA" id="ARBA00017980"/>
    </source>
</evidence>
<evidence type="ECO:0000256" key="7">
    <source>
        <dbReference type="ARBA" id="ARBA00022685"/>
    </source>
</evidence>
<dbReference type="PANTHER" id="PTHR11576:SF2">
    <property type="entry name" value="ZONA PELLUCIDA SPERM-BINDING PROTEIN 3"/>
    <property type="match status" value="1"/>
</dbReference>
<dbReference type="Pfam" id="PF00100">
    <property type="entry name" value="Zona_pellucida"/>
    <property type="match status" value="1"/>
</dbReference>
<keyword evidence="12 14" id="KW-1015">Disulfide bond</keyword>
<dbReference type="OrthoDB" id="8880842at2759"/>